<keyword evidence="2" id="KW-1185">Reference proteome</keyword>
<name>A0ABP4EET9_9ACTN</name>
<dbReference type="Pfam" id="PF10094">
    <property type="entry name" value="DUF2332"/>
    <property type="match status" value="1"/>
</dbReference>
<dbReference type="InterPro" id="IPR011200">
    <property type="entry name" value="UCP012608"/>
</dbReference>
<evidence type="ECO:0000313" key="1">
    <source>
        <dbReference type="EMBL" id="GAA1101602.1"/>
    </source>
</evidence>
<reference evidence="2" key="1">
    <citation type="journal article" date="2019" name="Int. J. Syst. Evol. Microbiol.">
        <title>The Global Catalogue of Microorganisms (GCM) 10K type strain sequencing project: providing services to taxonomists for standard genome sequencing and annotation.</title>
        <authorList>
            <consortium name="The Broad Institute Genomics Platform"/>
            <consortium name="The Broad Institute Genome Sequencing Center for Infectious Disease"/>
            <person name="Wu L."/>
            <person name="Ma J."/>
        </authorList>
    </citation>
    <scope>NUCLEOTIDE SEQUENCE [LARGE SCALE GENOMIC DNA]</scope>
    <source>
        <strain evidence="2">JCM 13008</strain>
    </source>
</reference>
<comment type="caution">
    <text evidence="1">The sequence shown here is derived from an EMBL/GenBank/DDBJ whole genome shotgun (WGS) entry which is preliminary data.</text>
</comment>
<dbReference type="EMBL" id="BAAALG010000008">
    <property type="protein sequence ID" value="GAA1101602.1"/>
    <property type="molecule type" value="Genomic_DNA"/>
</dbReference>
<gene>
    <name evidence="1" type="ORF">GCM10009668_19890</name>
</gene>
<evidence type="ECO:0000313" key="2">
    <source>
        <dbReference type="Proteomes" id="UP001501581"/>
    </source>
</evidence>
<organism evidence="1 2">
    <name type="scientific">Nocardioides dubius</name>
    <dbReference type="NCBI Taxonomy" id="317019"/>
    <lineage>
        <taxon>Bacteria</taxon>
        <taxon>Bacillati</taxon>
        <taxon>Actinomycetota</taxon>
        <taxon>Actinomycetes</taxon>
        <taxon>Propionibacteriales</taxon>
        <taxon>Nocardioidaceae</taxon>
        <taxon>Nocardioides</taxon>
    </lineage>
</organism>
<protein>
    <submittedName>
        <fullName evidence="1">DUF2332 domain-containing protein</fullName>
    </submittedName>
</protein>
<sequence>MEPYQPVVDAYLDFARHATDSPTFVEWSLEVAADVALQRMIAALPPIKQQPNLIFAAARWLGAPAPGPYAGFRDVLISRWPDVVAVVTTHATQTNEVGRLATLVPAFAQVAQGRPIALLEVGCSAGLCLHPDGYRYRWVGAQSQVELGDGPVLECQVSGPVPVPEALPEIGWRGGIDLNPLDVANPDHVAWLENLIFPEHQDRRDRLREAVRIARREPVEVVRGDLLAELPGLLERVPGSLTPVVFHTAVIAYLEPDDRERFAAMMRELVAEGRCHWVSNEGANVLASVTASAGAIEVGNRFVLGIDGRAVALTQSHGRALDWLT</sequence>
<proteinExistence type="predicted"/>
<accession>A0ABP4EET9</accession>
<dbReference type="Proteomes" id="UP001501581">
    <property type="component" value="Unassembled WGS sequence"/>
</dbReference>
<dbReference type="RefSeq" id="WP_343993898.1">
    <property type="nucleotide sequence ID" value="NZ_BAAALG010000008.1"/>
</dbReference>